<evidence type="ECO:0000313" key="12">
    <source>
        <dbReference type="Proteomes" id="UP000663505"/>
    </source>
</evidence>
<dbReference type="InterPro" id="IPR007315">
    <property type="entry name" value="PIG-V/Gpi18"/>
</dbReference>
<evidence type="ECO:0000256" key="1">
    <source>
        <dbReference type="ARBA" id="ARBA00004477"/>
    </source>
</evidence>
<dbReference type="PANTHER" id="PTHR12468">
    <property type="entry name" value="GPI MANNOSYLTRANSFERASE 2"/>
    <property type="match status" value="1"/>
</dbReference>
<dbReference type="GO" id="GO:0004376">
    <property type="term" value="F:GPI mannosyltransferase activity"/>
    <property type="evidence" value="ECO:0007669"/>
    <property type="project" value="InterPro"/>
</dbReference>
<feature type="transmembrane region" description="Helical" evidence="10">
    <location>
        <begin position="166"/>
        <end position="189"/>
    </location>
</feature>
<dbReference type="EMBL" id="CP071182">
    <property type="protein sequence ID" value="QSO49414.1"/>
    <property type="molecule type" value="Genomic_DNA"/>
</dbReference>
<evidence type="ECO:0000256" key="2">
    <source>
        <dbReference type="ARBA" id="ARBA00004687"/>
    </source>
</evidence>
<keyword evidence="9 10" id="KW-0472">Membrane</keyword>
<evidence type="ECO:0000256" key="10">
    <source>
        <dbReference type="SAM" id="Phobius"/>
    </source>
</evidence>
<feature type="transmembrane region" description="Helical" evidence="10">
    <location>
        <begin position="85"/>
        <end position="106"/>
    </location>
</feature>
<comment type="pathway">
    <text evidence="2">Glycolipid biosynthesis; glycosylphosphatidylinositol-anchor biosynthesis.</text>
</comment>
<protein>
    <recommendedName>
        <fullName evidence="13">Mannosyltransferase PIG-V</fullName>
    </recommendedName>
</protein>
<evidence type="ECO:0000256" key="5">
    <source>
        <dbReference type="ARBA" id="ARBA00022679"/>
    </source>
</evidence>
<evidence type="ECO:0000256" key="6">
    <source>
        <dbReference type="ARBA" id="ARBA00022692"/>
    </source>
</evidence>
<feature type="transmembrane region" description="Helical" evidence="10">
    <location>
        <begin position="121"/>
        <end position="145"/>
    </location>
</feature>
<dbReference type="PANTHER" id="PTHR12468:SF2">
    <property type="entry name" value="GPI MANNOSYLTRANSFERASE 2"/>
    <property type="match status" value="1"/>
</dbReference>
<reference evidence="11 12" key="1">
    <citation type="submission" date="2021-02" db="EMBL/GenBank/DDBJ databases">
        <title>Alicyclobacillus curvatus sp. nov. and Alicyclobacillus mengziensis sp. nov., two acidophilic bacteria isolated from acid mine drainage.</title>
        <authorList>
            <person name="Huang Y."/>
        </authorList>
    </citation>
    <scope>NUCLEOTIDE SEQUENCE [LARGE SCALE GENOMIC DNA]</scope>
    <source>
        <strain evidence="11 12">S30H14</strain>
    </source>
</reference>
<comment type="subcellular location">
    <subcellularLocation>
        <location evidence="1">Endoplasmic reticulum membrane</location>
        <topology evidence="1">Multi-pass membrane protein</topology>
    </subcellularLocation>
</comment>
<evidence type="ECO:0000256" key="3">
    <source>
        <dbReference type="ARBA" id="ARBA00022502"/>
    </source>
</evidence>
<keyword evidence="7" id="KW-0256">Endoplasmic reticulum</keyword>
<evidence type="ECO:0000256" key="9">
    <source>
        <dbReference type="ARBA" id="ARBA00023136"/>
    </source>
</evidence>
<sequence length="391" mass="44866">MGAGRVKRKFAATLELVQVVWPIFVVHLLFVLTAGVLWQHYFGTLSHTVTPKRYGTFIAGLSHWDAAWFLHIAKHGYVRSNPDAAAFFPLFPITMNMVGHLFSWFAHLGTPLPHRQPGDRAYLLGGIVVSNVSFFLALAGLYIVSRRTRTPRQAVRGLWLMALFPSSYYFSAAYSESLFLMLIVFSFVFAYQRKWIWAAILMGLASLTWDLGVFGIPSLLWLVWRDFRIHQRLTKSLAHALEVSVIPVLFFSVYPAWLEHIFGNPLMFVWAEDHHWHRHFTWIWTSLHEDYLRDPLGFLASVLFLIILLAAIRRMPFEQWLFSAFALLIPLFSSAGTYPMSMVRFVLMAFPLYLFVGGAIRKMETYFAVIAACSVFMAWLTGLFASGHWIA</sequence>
<gene>
    <name evidence="11" type="ORF">JZ786_11105</name>
</gene>
<dbReference type="GO" id="GO:0006506">
    <property type="term" value="P:GPI anchor biosynthetic process"/>
    <property type="evidence" value="ECO:0007669"/>
    <property type="project" value="UniProtKB-KW"/>
</dbReference>
<feature type="transmembrane region" description="Helical" evidence="10">
    <location>
        <begin position="342"/>
        <end position="360"/>
    </location>
</feature>
<keyword evidence="5" id="KW-0808">Transferase</keyword>
<feature type="transmembrane region" description="Helical" evidence="10">
    <location>
        <begin position="319"/>
        <end position="336"/>
    </location>
</feature>
<feature type="transmembrane region" description="Helical" evidence="10">
    <location>
        <begin position="236"/>
        <end position="257"/>
    </location>
</feature>
<name>A0A9X7Z7S7_9BACL</name>
<organism evidence="11 12">
    <name type="scientific">Alicyclobacillus mengziensis</name>
    <dbReference type="NCBI Taxonomy" id="2931921"/>
    <lineage>
        <taxon>Bacteria</taxon>
        <taxon>Bacillati</taxon>
        <taxon>Bacillota</taxon>
        <taxon>Bacilli</taxon>
        <taxon>Bacillales</taxon>
        <taxon>Alicyclobacillaceae</taxon>
        <taxon>Alicyclobacillus</taxon>
    </lineage>
</organism>
<keyword evidence="12" id="KW-1185">Reference proteome</keyword>
<dbReference type="AlphaFoldDB" id="A0A9X7Z7S7"/>
<feature type="transmembrane region" description="Helical" evidence="10">
    <location>
        <begin position="54"/>
        <end position="73"/>
    </location>
</feature>
<dbReference type="GO" id="GO:0016020">
    <property type="term" value="C:membrane"/>
    <property type="evidence" value="ECO:0007669"/>
    <property type="project" value="GOC"/>
</dbReference>
<evidence type="ECO:0008006" key="13">
    <source>
        <dbReference type="Google" id="ProtNLM"/>
    </source>
</evidence>
<evidence type="ECO:0000256" key="8">
    <source>
        <dbReference type="ARBA" id="ARBA00022989"/>
    </source>
</evidence>
<feature type="transmembrane region" description="Helical" evidence="10">
    <location>
        <begin position="195"/>
        <end position="224"/>
    </location>
</feature>
<keyword evidence="8 10" id="KW-1133">Transmembrane helix</keyword>
<dbReference type="RefSeq" id="WP_206658725.1">
    <property type="nucleotide sequence ID" value="NZ_CP071182.1"/>
</dbReference>
<feature type="transmembrane region" description="Helical" evidence="10">
    <location>
        <begin position="295"/>
        <end position="312"/>
    </location>
</feature>
<evidence type="ECO:0000256" key="7">
    <source>
        <dbReference type="ARBA" id="ARBA00022824"/>
    </source>
</evidence>
<evidence type="ECO:0000313" key="11">
    <source>
        <dbReference type="EMBL" id="QSO49414.1"/>
    </source>
</evidence>
<proteinExistence type="predicted"/>
<dbReference type="GO" id="GO:0031501">
    <property type="term" value="C:mannosyltransferase complex"/>
    <property type="evidence" value="ECO:0007669"/>
    <property type="project" value="TreeGrafter"/>
</dbReference>
<keyword evidence="3" id="KW-0337">GPI-anchor biosynthesis</keyword>
<dbReference type="GO" id="GO:0000009">
    <property type="term" value="F:alpha-1,6-mannosyltransferase activity"/>
    <property type="evidence" value="ECO:0007669"/>
    <property type="project" value="InterPro"/>
</dbReference>
<dbReference type="KEGG" id="afx:JZ786_11105"/>
<feature type="transmembrane region" description="Helical" evidence="10">
    <location>
        <begin position="20"/>
        <end position="42"/>
    </location>
</feature>
<dbReference type="Proteomes" id="UP000663505">
    <property type="component" value="Chromosome"/>
</dbReference>
<feature type="transmembrane region" description="Helical" evidence="10">
    <location>
        <begin position="367"/>
        <end position="390"/>
    </location>
</feature>
<keyword evidence="4" id="KW-0328">Glycosyltransferase</keyword>
<accession>A0A9X7Z7S7</accession>
<evidence type="ECO:0000256" key="4">
    <source>
        <dbReference type="ARBA" id="ARBA00022676"/>
    </source>
</evidence>
<keyword evidence="6 10" id="KW-0812">Transmembrane</keyword>